<accession>A0ABV7M121</accession>
<dbReference type="Gene3D" id="1.10.10.10">
    <property type="entry name" value="Winged helix-like DNA-binding domain superfamily/Winged helix DNA-binding domain"/>
    <property type="match status" value="1"/>
</dbReference>
<keyword evidence="2" id="KW-0238">DNA-binding</keyword>
<evidence type="ECO:0000256" key="1">
    <source>
        <dbReference type="ARBA" id="ARBA00023015"/>
    </source>
</evidence>
<dbReference type="Pfam" id="PF07729">
    <property type="entry name" value="FCD"/>
    <property type="match status" value="1"/>
</dbReference>
<dbReference type="Gene3D" id="1.20.120.530">
    <property type="entry name" value="GntR ligand-binding domain-like"/>
    <property type="match status" value="1"/>
</dbReference>
<dbReference type="InterPro" id="IPR036390">
    <property type="entry name" value="WH_DNA-bd_sf"/>
</dbReference>
<dbReference type="SMART" id="SM00345">
    <property type="entry name" value="HTH_GNTR"/>
    <property type="match status" value="1"/>
</dbReference>
<dbReference type="SMART" id="SM00895">
    <property type="entry name" value="FCD"/>
    <property type="match status" value="1"/>
</dbReference>
<evidence type="ECO:0000256" key="2">
    <source>
        <dbReference type="ARBA" id="ARBA00023125"/>
    </source>
</evidence>
<dbReference type="InterPro" id="IPR036388">
    <property type="entry name" value="WH-like_DNA-bd_sf"/>
</dbReference>
<protein>
    <submittedName>
        <fullName evidence="5">GntR family transcriptional regulator</fullName>
    </submittedName>
</protein>
<organism evidence="5 6">
    <name type="scientific">Modicisalibacter luteus</name>
    <dbReference type="NCBI Taxonomy" id="453962"/>
    <lineage>
        <taxon>Bacteria</taxon>
        <taxon>Pseudomonadati</taxon>
        <taxon>Pseudomonadota</taxon>
        <taxon>Gammaproteobacteria</taxon>
        <taxon>Oceanospirillales</taxon>
        <taxon>Halomonadaceae</taxon>
        <taxon>Modicisalibacter</taxon>
    </lineage>
</organism>
<sequence>MTRMPLTNSAEPMRQAASVEDIVAALEADIVIGRLFPKERLVEEDLMVRFDCKRHMVRQALFQLETTGLVERIKNRGAFVKSYTPEEVEAIYAMREILEIASAERIPMPAPKTVMAELEEIQRHHNEAVDRGDLPAVFHYNIAFHRTLFAACGNQYLSETINEYAQKVYAIRSIGTSDQASVQRARQEHIAMIEALKAGDRDELIRLCRNHLGISKDRYINLYNMRLGHR</sequence>
<dbReference type="PANTHER" id="PTHR43537:SF49">
    <property type="entry name" value="TRANSCRIPTIONAL REGULATORY PROTEIN"/>
    <property type="match status" value="1"/>
</dbReference>
<name>A0ABV7M121_9GAMM</name>
<reference evidence="6" key="1">
    <citation type="journal article" date="2019" name="Int. J. Syst. Evol. Microbiol.">
        <title>The Global Catalogue of Microorganisms (GCM) 10K type strain sequencing project: providing services to taxonomists for standard genome sequencing and annotation.</title>
        <authorList>
            <consortium name="The Broad Institute Genomics Platform"/>
            <consortium name="The Broad Institute Genome Sequencing Center for Infectious Disease"/>
            <person name="Wu L."/>
            <person name="Ma J."/>
        </authorList>
    </citation>
    <scope>NUCLEOTIDE SEQUENCE [LARGE SCALE GENOMIC DNA]</scope>
    <source>
        <strain evidence="6">KCTC 12847</strain>
    </source>
</reference>
<dbReference type="Proteomes" id="UP001595640">
    <property type="component" value="Unassembled WGS sequence"/>
</dbReference>
<evidence type="ECO:0000259" key="4">
    <source>
        <dbReference type="PROSITE" id="PS50949"/>
    </source>
</evidence>
<evidence type="ECO:0000313" key="6">
    <source>
        <dbReference type="Proteomes" id="UP001595640"/>
    </source>
</evidence>
<dbReference type="PANTHER" id="PTHR43537">
    <property type="entry name" value="TRANSCRIPTIONAL REGULATOR, GNTR FAMILY"/>
    <property type="match status" value="1"/>
</dbReference>
<keyword evidence="6" id="KW-1185">Reference proteome</keyword>
<dbReference type="RefSeq" id="WP_019017403.1">
    <property type="nucleotide sequence ID" value="NZ_BMXD01000003.1"/>
</dbReference>
<keyword evidence="3" id="KW-0804">Transcription</keyword>
<feature type="domain" description="HTH gntR-type" evidence="4">
    <location>
        <begin position="16"/>
        <end position="83"/>
    </location>
</feature>
<evidence type="ECO:0000256" key="3">
    <source>
        <dbReference type="ARBA" id="ARBA00023163"/>
    </source>
</evidence>
<dbReference type="InterPro" id="IPR008920">
    <property type="entry name" value="TF_FadR/GntR_C"/>
</dbReference>
<evidence type="ECO:0000313" key="5">
    <source>
        <dbReference type="EMBL" id="MFC3291952.1"/>
    </source>
</evidence>
<dbReference type="Pfam" id="PF00392">
    <property type="entry name" value="GntR"/>
    <property type="match status" value="1"/>
</dbReference>
<keyword evidence="1" id="KW-0805">Transcription regulation</keyword>
<dbReference type="EMBL" id="JBHRUH010000012">
    <property type="protein sequence ID" value="MFC3291952.1"/>
    <property type="molecule type" value="Genomic_DNA"/>
</dbReference>
<proteinExistence type="predicted"/>
<dbReference type="SUPFAM" id="SSF46785">
    <property type="entry name" value="Winged helix' DNA-binding domain"/>
    <property type="match status" value="1"/>
</dbReference>
<dbReference type="PROSITE" id="PS50949">
    <property type="entry name" value="HTH_GNTR"/>
    <property type="match status" value="1"/>
</dbReference>
<dbReference type="InterPro" id="IPR000524">
    <property type="entry name" value="Tscrpt_reg_HTH_GntR"/>
</dbReference>
<dbReference type="SUPFAM" id="SSF48008">
    <property type="entry name" value="GntR ligand-binding domain-like"/>
    <property type="match status" value="1"/>
</dbReference>
<comment type="caution">
    <text evidence="5">The sequence shown here is derived from an EMBL/GenBank/DDBJ whole genome shotgun (WGS) entry which is preliminary data.</text>
</comment>
<gene>
    <name evidence="5" type="ORF">ACFOEI_07700</name>
</gene>
<dbReference type="InterPro" id="IPR011711">
    <property type="entry name" value="GntR_C"/>
</dbReference>